<dbReference type="Gene3D" id="3.40.50.300">
    <property type="entry name" value="P-loop containing nucleotide triphosphate hydrolases"/>
    <property type="match status" value="1"/>
</dbReference>
<proteinExistence type="predicted"/>
<dbReference type="Pfam" id="PF00005">
    <property type="entry name" value="ABC_tran"/>
    <property type="match status" value="1"/>
</dbReference>
<dbReference type="PANTHER" id="PTHR42794">
    <property type="entry name" value="HEMIN IMPORT ATP-BINDING PROTEIN HMUV"/>
    <property type="match status" value="1"/>
</dbReference>
<evidence type="ECO:0000313" key="2">
    <source>
        <dbReference type="EMBL" id="BBK83459.1"/>
    </source>
</evidence>
<keyword evidence="3" id="KW-1185">Reference proteome</keyword>
<dbReference type="EMBL" id="AP019723">
    <property type="protein sequence ID" value="BBK83459.1"/>
    <property type="molecule type" value="Genomic_DNA"/>
</dbReference>
<gene>
    <name evidence="2" type="ORF">CacPP4_00740</name>
</gene>
<reference evidence="2 3" key="1">
    <citation type="submission" date="2019-06" db="EMBL/GenBank/DDBJ databases">
        <title>Complete genome sequence of Cutibacterium acnes subsp. acnes NBRC 107605.</title>
        <authorList>
            <person name="Miura T."/>
            <person name="Furukawa M."/>
            <person name="Shimamura M."/>
            <person name="Ohyama Y."/>
            <person name="Yamazoe A."/>
            <person name="Kawasaki H."/>
        </authorList>
    </citation>
    <scope>NUCLEOTIDE SEQUENCE [LARGE SCALE GENOMIC DNA]</scope>
    <source>
        <strain evidence="2 3">NBRC 107605</strain>
    </source>
</reference>
<dbReference type="InterPro" id="IPR003439">
    <property type="entry name" value="ABC_transporter-like_ATP-bd"/>
</dbReference>
<dbReference type="PANTHER" id="PTHR42794:SF2">
    <property type="entry name" value="ABC TRANSPORTER ATP-BINDING PROTEIN"/>
    <property type="match status" value="1"/>
</dbReference>
<dbReference type="Proteomes" id="UP000318594">
    <property type="component" value="Chromosome"/>
</dbReference>
<dbReference type="InterPro" id="IPR027417">
    <property type="entry name" value="P-loop_NTPase"/>
</dbReference>
<sequence>MEVDNLAGSSFSRISGGERQRVTIARALAQQTGMIVMDEPTNHLDIHHQLKLMHLLRRLNATTVIALHDINLAGRFCDTLVLMSGGSCVACGAPSTVLSPNVLDDVYHVKTDVVRQPNGTVHVTIL</sequence>
<accession>A0ABM7GW06</accession>
<name>A0ABM7GW06_CUTAC</name>
<evidence type="ECO:0000313" key="3">
    <source>
        <dbReference type="Proteomes" id="UP000318594"/>
    </source>
</evidence>
<feature type="domain" description="ABC transporter" evidence="1">
    <location>
        <begin position="6"/>
        <end position="42"/>
    </location>
</feature>
<protein>
    <recommendedName>
        <fullName evidence="1">ABC transporter domain-containing protein</fullName>
    </recommendedName>
</protein>
<organism evidence="2 3">
    <name type="scientific">Cutibacterium acnes subsp. acnes</name>
    <dbReference type="NCBI Taxonomy" id="1734925"/>
    <lineage>
        <taxon>Bacteria</taxon>
        <taxon>Bacillati</taxon>
        <taxon>Actinomycetota</taxon>
        <taxon>Actinomycetes</taxon>
        <taxon>Propionibacteriales</taxon>
        <taxon>Propionibacteriaceae</taxon>
        <taxon>Cutibacterium</taxon>
    </lineage>
</organism>
<evidence type="ECO:0000259" key="1">
    <source>
        <dbReference type="Pfam" id="PF00005"/>
    </source>
</evidence>
<dbReference type="SUPFAM" id="SSF52540">
    <property type="entry name" value="P-loop containing nucleoside triphosphate hydrolases"/>
    <property type="match status" value="1"/>
</dbReference>